<comment type="caution">
    <text evidence="8">The sequence shown here is derived from an EMBL/GenBank/DDBJ whole genome shotgun (WGS) entry which is preliminary data.</text>
</comment>
<feature type="transmembrane region" description="Helical" evidence="6">
    <location>
        <begin position="142"/>
        <end position="162"/>
    </location>
</feature>
<dbReference type="PANTHER" id="PTHR43229">
    <property type="entry name" value="NODULATION PROTEIN J"/>
    <property type="match status" value="1"/>
</dbReference>
<feature type="transmembrane region" description="Helical" evidence="6">
    <location>
        <begin position="26"/>
        <end position="45"/>
    </location>
</feature>
<feature type="transmembrane region" description="Helical" evidence="6">
    <location>
        <begin position="229"/>
        <end position="250"/>
    </location>
</feature>
<keyword evidence="4 6" id="KW-0472">Membrane</keyword>
<evidence type="ECO:0000256" key="6">
    <source>
        <dbReference type="RuleBase" id="RU361157"/>
    </source>
</evidence>
<dbReference type="PANTHER" id="PTHR43229:SF2">
    <property type="entry name" value="NODULATION PROTEIN J"/>
    <property type="match status" value="1"/>
</dbReference>
<feature type="transmembrane region" description="Helical" evidence="6">
    <location>
        <begin position="117"/>
        <end position="136"/>
    </location>
</feature>
<feature type="transmembrane region" description="Helical" evidence="6">
    <location>
        <begin position="174"/>
        <end position="194"/>
    </location>
</feature>
<reference evidence="8 9" key="1">
    <citation type="submission" date="2019-09" db="EMBL/GenBank/DDBJ databases">
        <title>Actinomadura physcomitrii sp. nov., a novel actinomycete isolated from moss [Physcomitrium sphaericum (Ludw) Fuernr].</title>
        <authorList>
            <person name="Zhuang X."/>
            <person name="Liu C."/>
        </authorList>
    </citation>
    <scope>NUCLEOTIDE SEQUENCE [LARGE SCALE GENOMIC DNA]</scope>
    <source>
        <strain evidence="8 9">HMC1</strain>
    </source>
</reference>
<dbReference type="OrthoDB" id="3486889at2"/>
<evidence type="ECO:0000256" key="2">
    <source>
        <dbReference type="ARBA" id="ARBA00022692"/>
    </source>
</evidence>
<proteinExistence type="inferred from homology"/>
<evidence type="ECO:0000256" key="3">
    <source>
        <dbReference type="ARBA" id="ARBA00022989"/>
    </source>
</evidence>
<evidence type="ECO:0000256" key="5">
    <source>
        <dbReference type="ARBA" id="ARBA00023251"/>
    </source>
</evidence>
<evidence type="ECO:0000256" key="1">
    <source>
        <dbReference type="ARBA" id="ARBA00004141"/>
    </source>
</evidence>
<keyword evidence="2 6" id="KW-0812">Transmembrane</keyword>
<dbReference type="Proteomes" id="UP000468735">
    <property type="component" value="Unassembled WGS sequence"/>
</dbReference>
<dbReference type="PROSITE" id="PS51012">
    <property type="entry name" value="ABC_TM2"/>
    <property type="match status" value="1"/>
</dbReference>
<comment type="similarity">
    <text evidence="6">Belongs to the ABC-2 integral membrane protein family.</text>
</comment>
<comment type="subcellular location">
    <subcellularLocation>
        <location evidence="6">Cell membrane</location>
        <topology evidence="6">Multi-pass membrane protein</topology>
    </subcellularLocation>
    <subcellularLocation>
        <location evidence="1">Membrane</location>
        <topology evidence="1">Multi-pass membrane protein</topology>
    </subcellularLocation>
</comment>
<dbReference type="GO" id="GO:0046677">
    <property type="term" value="P:response to antibiotic"/>
    <property type="evidence" value="ECO:0007669"/>
    <property type="project" value="UniProtKB-KW"/>
</dbReference>
<evidence type="ECO:0000313" key="9">
    <source>
        <dbReference type="Proteomes" id="UP000468735"/>
    </source>
</evidence>
<dbReference type="RefSeq" id="WP_151569938.1">
    <property type="nucleotide sequence ID" value="NZ_WBMT01000031.1"/>
</dbReference>
<evidence type="ECO:0000313" key="8">
    <source>
        <dbReference type="EMBL" id="KAB2340131.1"/>
    </source>
</evidence>
<dbReference type="GO" id="GO:0043190">
    <property type="term" value="C:ATP-binding cassette (ABC) transporter complex"/>
    <property type="evidence" value="ECO:0007669"/>
    <property type="project" value="InterPro"/>
</dbReference>
<dbReference type="EMBL" id="WBMT01000031">
    <property type="protein sequence ID" value="KAB2340131.1"/>
    <property type="molecule type" value="Genomic_DNA"/>
</dbReference>
<name>A0A6H9Y9H6_9ACTN</name>
<feature type="domain" description="ABC transmembrane type-2" evidence="7">
    <location>
        <begin position="28"/>
        <end position="257"/>
    </location>
</feature>
<keyword evidence="3 6" id="KW-1133">Transmembrane helix</keyword>
<dbReference type="InterPro" id="IPR000412">
    <property type="entry name" value="ABC_2_transport"/>
</dbReference>
<keyword evidence="6" id="KW-0813">Transport</keyword>
<organism evidence="8 9">
    <name type="scientific">Actinomadura rudentiformis</name>
    <dbReference type="NCBI Taxonomy" id="359158"/>
    <lineage>
        <taxon>Bacteria</taxon>
        <taxon>Bacillati</taxon>
        <taxon>Actinomycetota</taxon>
        <taxon>Actinomycetes</taxon>
        <taxon>Streptosporangiales</taxon>
        <taxon>Thermomonosporaceae</taxon>
        <taxon>Actinomadura</taxon>
    </lineage>
</organism>
<dbReference type="PIRSF" id="PIRSF006648">
    <property type="entry name" value="DrrB"/>
    <property type="match status" value="1"/>
</dbReference>
<feature type="transmembrane region" description="Helical" evidence="6">
    <location>
        <begin position="65"/>
        <end position="87"/>
    </location>
</feature>
<sequence length="261" mass="27412">MTAARTFLRDTGLIFTRTAREAKGNAGLAFVAPTLLSVFLIVLFQAAYGQIAEVSGWPTDRFIDWVAPGAVLLSVFVGAGYTAGGLLRDADSGYLDRIRLLPAHPATVLAGKIGFEAARAIIPATAVLLVAITLGADNRNGLPGGIAVISLAVALAIAWNGIFYYSALATRNHAAVLGLQPLFMPVVMFSTFWVPPDFMPGWYATVAIWNPFTPTLDATRSIMLGATDWAALGTGLGLLAMLALLTYGLAGRHYAAATAAD</sequence>
<evidence type="ECO:0000256" key="4">
    <source>
        <dbReference type="ARBA" id="ARBA00023136"/>
    </source>
</evidence>
<accession>A0A6H9Y9H6</accession>
<dbReference type="Pfam" id="PF01061">
    <property type="entry name" value="ABC2_membrane"/>
    <property type="match status" value="1"/>
</dbReference>
<keyword evidence="6" id="KW-1003">Cell membrane</keyword>
<protein>
    <recommendedName>
        <fullName evidence="6">Transport permease protein</fullName>
    </recommendedName>
</protein>
<evidence type="ECO:0000259" key="7">
    <source>
        <dbReference type="PROSITE" id="PS51012"/>
    </source>
</evidence>
<dbReference type="GO" id="GO:0140359">
    <property type="term" value="F:ABC-type transporter activity"/>
    <property type="evidence" value="ECO:0007669"/>
    <property type="project" value="InterPro"/>
</dbReference>
<gene>
    <name evidence="8" type="ORF">F8566_45495</name>
</gene>
<dbReference type="InterPro" id="IPR051784">
    <property type="entry name" value="Nod_factor_ABC_transporter"/>
</dbReference>
<dbReference type="InterPro" id="IPR013525">
    <property type="entry name" value="ABC2_TM"/>
</dbReference>
<keyword evidence="9" id="KW-1185">Reference proteome</keyword>
<dbReference type="InterPro" id="IPR047817">
    <property type="entry name" value="ABC2_TM_bact-type"/>
</dbReference>
<dbReference type="AlphaFoldDB" id="A0A6H9Y9H6"/>
<keyword evidence="5" id="KW-0046">Antibiotic resistance</keyword>